<comment type="caution">
    <text evidence="1">The sequence shown here is derived from an EMBL/GenBank/DDBJ whole genome shotgun (WGS) entry which is preliminary data.</text>
</comment>
<sequence length="70" mass="8100">MRKIDKAGKSCHKKAWHEKLRNQCFKNSRATYPNPVNKRTLLGLKLDKLRETSKDQSMANYGTRLGIIPD</sequence>
<protein>
    <submittedName>
        <fullName evidence="1">Uncharacterized protein</fullName>
    </submittedName>
</protein>
<name>A0A4U8UL42_STECR</name>
<proteinExistence type="predicted"/>
<reference evidence="1 2" key="2">
    <citation type="journal article" date="2019" name="G3 (Bethesda)">
        <title>Hybrid Assembly of the Genome of the Entomopathogenic Nematode Steinernema carpocapsae Identifies the X-Chromosome.</title>
        <authorList>
            <person name="Serra L."/>
            <person name="Macchietto M."/>
            <person name="Macias-Munoz A."/>
            <person name="McGill C.J."/>
            <person name="Rodriguez I.M."/>
            <person name="Rodriguez B."/>
            <person name="Murad R."/>
            <person name="Mortazavi A."/>
        </authorList>
    </citation>
    <scope>NUCLEOTIDE SEQUENCE [LARGE SCALE GENOMIC DNA]</scope>
    <source>
        <strain evidence="1 2">ALL</strain>
    </source>
</reference>
<organism evidence="1 2">
    <name type="scientific">Steinernema carpocapsae</name>
    <name type="common">Entomopathogenic nematode</name>
    <dbReference type="NCBI Taxonomy" id="34508"/>
    <lineage>
        <taxon>Eukaryota</taxon>
        <taxon>Metazoa</taxon>
        <taxon>Ecdysozoa</taxon>
        <taxon>Nematoda</taxon>
        <taxon>Chromadorea</taxon>
        <taxon>Rhabditida</taxon>
        <taxon>Tylenchina</taxon>
        <taxon>Panagrolaimomorpha</taxon>
        <taxon>Strongyloidoidea</taxon>
        <taxon>Steinernematidae</taxon>
        <taxon>Steinernema</taxon>
    </lineage>
</organism>
<keyword evidence="2" id="KW-1185">Reference proteome</keyword>
<evidence type="ECO:0000313" key="2">
    <source>
        <dbReference type="Proteomes" id="UP000298663"/>
    </source>
</evidence>
<accession>A0A4U8UL42</accession>
<reference evidence="1 2" key="1">
    <citation type="journal article" date="2015" name="Genome Biol.">
        <title>Comparative genomics of Steinernema reveals deeply conserved gene regulatory networks.</title>
        <authorList>
            <person name="Dillman A.R."/>
            <person name="Macchietto M."/>
            <person name="Porter C.F."/>
            <person name="Rogers A."/>
            <person name="Williams B."/>
            <person name="Antoshechkin I."/>
            <person name="Lee M.M."/>
            <person name="Goodwin Z."/>
            <person name="Lu X."/>
            <person name="Lewis E.E."/>
            <person name="Goodrich-Blair H."/>
            <person name="Stock S.P."/>
            <person name="Adams B.J."/>
            <person name="Sternberg P.W."/>
            <person name="Mortazavi A."/>
        </authorList>
    </citation>
    <scope>NUCLEOTIDE SEQUENCE [LARGE SCALE GENOMIC DNA]</scope>
    <source>
        <strain evidence="1 2">ALL</strain>
    </source>
</reference>
<dbReference type="Proteomes" id="UP000298663">
    <property type="component" value="Unassembled WGS sequence"/>
</dbReference>
<dbReference type="EMBL" id="AZBU02000001">
    <property type="protein sequence ID" value="TMS33750.1"/>
    <property type="molecule type" value="Genomic_DNA"/>
</dbReference>
<evidence type="ECO:0000313" key="1">
    <source>
        <dbReference type="EMBL" id="TMS33750.1"/>
    </source>
</evidence>
<gene>
    <name evidence="1" type="ORF">L596_001449</name>
</gene>
<dbReference type="AlphaFoldDB" id="A0A4U8UL42"/>